<dbReference type="SMART" id="SM00986">
    <property type="entry name" value="UDG"/>
    <property type="match status" value="1"/>
</dbReference>
<evidence type="ECO:0000256" key="2">
    <source>
        <dbReference type="ARBA" id="ARBA00002631"/>
    </source>
</evidence>
<evidence type="ECO:0000256" key="8">
    <source>
        <dbReference type="HAMAP-Rule" id="MF_00148"/>
    </source>
</evidence>
<dbReference type="NCBIfam" id="NF003592">
    <property type="entry name" value="PRK05254.1-5"/>
    <property type="match status" value="1"/>
</dbReference>
<comment type="subcellular location">
    <subcellularLocation>
        <location evidence="8">Cytoplasm</location>
    </subcellularLocation>
</comment>
<evidence type="ECO:0000256" key="4">
    <source>
        <dbReference type="ARBA" id="ARBA00012030"/>
    </source>
</evidence>
<dbReference type="PANTHER" id="PTHR11264:SF0">
    <property type="entry name" value="URACIL-DNA GLYCOSYLASE"/>
    <property type="match status" value="1"/>
</dbReference>
<keyword evidence="12" id="KW-1185">Reference proteome</keyword>
<dbReference type="SMART" id="SM00987">
    <property type="entry name" value="UreE_C"/>
    <property type="match status" value="1"/>
</dbReference>
<gene>
    <name evidence="8" type="primary">ung</name>
    <name evidence="11" type="ORF">BJZ21_003311</name>
</gene>
<dbReference type="SUPFAM" id="SSF52141">
    <property type="entry name" value="Uracil-DNA glycosylase-like"/>
    <property type="match status" value="1"/>
</dbReference>
<reference evidence="11 12" key="1">
    <citation type="submission" date="2020-07" db="EMBL/GenBank/DDBJ databases">
        <title>Sequencing the genomes of 1000 actinobacteria strains.</title>
        <authorList>
            <person name="Klenk H.-P."/>
        </authorList>
    </citation>
    <scope>NUCLEOTIDE SEQUENCE [LARGE SCALE GENOMIC DNA]</scope>
    <source>
        <strain evidence="11 12">DSM 21350</strain>
    </source>
</reference>
<proteinExistence type="inferred from homology"/>
<dbReference type="PROSITE" id="PS00130">
    <property type="entry name" value="U_DNA_GLYCOSYLASE"/>
    <property type="match status" value="1"/>
</dbReference>
<evidence type="ECO:0000259" key="10">
    <source>
        <dbReference type="SMART" id="SM00986"/>
    </source>
</evidence>
<comment type="catalytic activity">
    <reaction evidence="1 8">
        <text>Hydrolyzes single-stranded DNA or mismatched double-stranded DNA and polynucleotides, releasing free uracil.</text>
        <dbReference type="EC" id="3.2.2.27"/>
    </reaction>
</comment>
<dbReference type="Gene3D" id="3.40.470.10">
    <property type="entry name" value="Uracil-DNA glycosylase-like domain"/>
    <property type="match status" value="1"/>
</dbReference>
<evidence type="ECO:0000256" key="1">
    <source>
        <dbReference type="ARBA" id="ARBA00001400"/>
    </source>
</evidence>
<comment type="function">
    <text evidence="2 8">Excises uracil residues from the DNA which can arise as a result of misincorporation of dUMP residues by DNA polymerase or due to deamination of cytosine.</text>
</comment>
<evidence type="ECO:0000313" key="12">
    <source>
        <dbReference type="Proteomes" id="UP000535511"/>
    </source>
</evidence>
<evidence type="ECO:0000256" key="9">
    <source>
        <dbReference type="PROSITE-ProRule" id="PRU10072"/>
    </source>
</evidence>
<dbReference type="InterPro" id="IPR002043">
    <property type="entry name" value="UDG_fam1"/>
</dbReference>
<dbReference type="AlphaFoldDB" id="A0A7Y9E8M0"/>
<organism evidence="11 12">
    <name type="scientific">Nocardioides panaciterrulae</name>
    <dbReference type="NCBI Taxonomy" id="661492"/>
    <lineage>
        <taxon>Bacteria</taxon>
        <taxon>Bacillati</taxon>
        <taxon>Actinomycetota</taxon>
        <taxon>Actinomycetes</taxon>
        <taxon>Propionibacteriales</taxon>
        <taxon>Nocardioidaceae</taxon>
        <taxon>Nocardioides</taxon>
    </lineage>
</organism>
<evidence type="ECO:0000256" key="3">
    <source>
        <dbReference type="ARBA" id="ARBA00008184"/>
    </source>
</evidence>
<dbReference type="PANTHER" id="PTHR11264">
    <property type="entry name" value="URACIL-DNA GLYCOSYLASE"/>
    <property type="match status" value="1"/>
</dbReference>
<dbReference type="GO" id="GO:0005737">
    <property type="term" value="C:cytoplasm"/>
    <property type="evidence" value="ECO:0007669"/>
    <property type="project" value="UniProtKB-SubCell"/>
</dbReference>
<protein>
    <recommendedName>
        <fullName evidence="4 8">Uracil-DNA glycosylase</fullName>
        <shortName evidence="8">UDG</shortName>
        <ecNumber evidence="4 8">3.2.2.27</ecNumber>
    </recommendedName>
</protein>
<dbReference type="NCBIfam" id="NF003589">
    <property type="entry name" value="PRK05254.1-2"/>
    <property type="match status" value="1"/>
</dbReference>
<dbReference type="Pfam" id="PF03167">
    <property type="entry name" value="UDG"/>
    <property type="match status" value="1"/>
</dbReference>
<evidence type="ECO:0000256" key="6">
    <source>
        <dbReference type="ARBA" id="ARBA00022801"/>
    </source>
</evidence>
<dbReference type="CDD" id="cd10027">
    <property type="entry name" value="UDG-F1-like"/>
    <property type="match status" value="1"/>
</dbReference>
<dbReference type="RefSeq" id="WP_218851525.1">
    <property type="nucleotide sequence ID" value="NZ_JACCBG010000001.1"/>
</dbReference>
<dbReference type="Proteomes" id="UP000535511">
    <property type="component" value="Unassembled WGS sequence"/>
</dbReference>
<dbReference type="InterPro" id="IPR005122">
    <property type="entry name" value="Uracil-DNA_glycosylase-like"/>
</dbReference>
<feature type="active site" description="Proton acceptor" evidence="8 9">
    <location>
        <position position="224"/>
    </location>
</feature>
<sequence length="394" mass="43276">MNDERLRCAESALRTVPEDYRTVNAADVADQERGHSFHQGMHIGWAWGEDERGRPYLDFLSEHRHPGMQAGRYFADGTTEPIATPASAREVSPDPVEDAELERHFFEHNRVAYADLRDRGLLPAVGENVGLQDINEYLLKGGSPTSGSEPDADSNVAGAHGVRLGGGWDEPLRDELAKPYWSKLLEFVTYERENYEVYPPRAQTFEAFELTPYDDVKVVILGQDPYIKPGQAHGLAFSVPTGITIPPSLRNIRKELAADLEISLSDLPDHGDLTAWAEQGVLLLNTTLTVRRGKSNSHEGMGWETFTDGVISAISAGLKGVVFILWGGPAQKKAKLIDLTRHPAPIKAAHPKARANAHNPLAGSKPFTTANKLLASAGRAPVDWSLLDRTPQDE</sequence>
<evidence type="ECO:0000313" key="11">
    <source>
        <dbReference type="EMBL" id="NYD43228.1"/>
    </source>
</evidence>
<keyword evidence="6 8" id="KW-0378">Hydrolase</keyword>
<dbReference type="EC" id="3.2.2.27" evidence="4 8"/>
<dbReference type="HAMAP" id="MF_00148">
    <property type="entry name" value="UDG"/>
    <property type="match status" value="1"/>
</dbReference>
<comment type="caution">
    <text evidence="11">The sequence shown here is derived from an EMBL/GenBank/DDBJ whole genome shotgun (WGS) entry which is preliminary data.</text>
</comment>
<evidence type="ECO:0000256" key="7">
    <source>
        <dbReference type="ARBA" id="ARBA00023204"/>
    </source>
</evidence>
<keyword evidence="5 8" id="KW-0227">DNA damage</keyword>
<dbReference type="GO" id="GO:0004844">
    <property type="term" value="F:uracil DNA N-glycosylase activity"/>
    <property type="evidence" value="ECO:0007669"/>
    <property type="project" value="UniProtKB-UniRule"/>
</dbReference>
<feature type="domain" description="Uracil-DNA glycosylase-like" evidence="10">
    <location>
        <begin position="209"/>
        <end position="374"/>
    </location>
</feature>
<keyword evidence="8" id="KW-0963">Cytoplasm</keyword>
<evidence type="ECO:0000256" key="5">
    <source>
        <dbReference type="ARBA" id="ARBA00022763"/>
    </source>
</evidence>
<name>A0A7Y9E8M0_9ACTN</name>
<dbReference type="InterPro" id="IPR018085">
    <property type="entry name" value="Ura-DNA_Glyclase_AS"/>
</dbReference>
<dbReference type="GO" id="GO:0097510">
    <property type="term" value="P:base-excision repair, AP site formation via deaminated base removal"/>
    <property type="evidence" value="ECO:0007669"/>
    <property type="project" value="TreeGrafter"/>
</dbReference>
<accession>A0A7Y9E8M0</accession>
<dbReference type="InterPro" id="IPR036895">
    <property type="entry name" value="Uracil-DNA_glycosylase-like_sf"/>
</dbReference>
<dbReference type="NCBIfam" id="NF003588">
    <property type="entry name" value="PRK05254.1-1"/>
    <property type="match status" value="1"/>
</dbReference>
<keyword evidence="7 8" id="KW-0234">DNA repair</keyword>
<comment type="similarity">
    <text evidence="3 8">Belongs to the uracil-DNA glycosylase (UDG) superfamily. UNG family.</text>
</comment>
<dbReference type="NCBIfam" id="TIGR00628">
    <property type="entry name" value="ung"/>
    <property type="match status" value="1"/>
</dbReference>
<dbReference type="EMBL" id="JACCBG010000001">
    <property type="protein sequence ID" value="NYD43228.1"/>
    <property type="molecule type" value="Genomic_DNA"/>
</dbReference>